<accession>A0A7W9F2P9</accession>
<comment type="caution">
    <text evidence="1">The sequence shown here is derived from an EMBL/GenBank/DDBJ whole genome shotgun (WGS) entry which is preliminary data.</text>
</comment>
<keyword evidence="2" id="KW-1185">Reference proteome</keyword>
<organism evidence="1 2">
    <name type="scientific">Sphingomonas prati</name>
    <dbReference type="NCBI Taxonomy" id="1843237"/>
    <lineage>
        <taxon>Bacteria</taxon>
        <taxon>Pseudomonadati</taxon>
        <taxon>Pseudomonadota</taxon>
        <taxon>Alphaproteobacteria</taxon>
        <taxon>Sphingomonadales</taxon>
        <taxon>Sphingomonadaceae</taxon>
        <taxon>Sphingomonas</taxon>
    </lineage>
</organism>
<name>A0A7W9F2P9_9SPHN</name>
<dbReference type="AlphaFoldDB" id="A0A7W9F2P9"/>
<dbReference type="Gene3D" id="3.40.50.150">
    <property type="entry name" value="Vaccinia Virus protein VP39"/>
    <property type="match status" value="1"/>
</dbReference>
<dbReference type="SUPFAM" id="SSF53335">
    <property type="entry name" value="S-adenosyl-L-methionine-dependent methyltransferases"/>
    <property type="match status" value="1"/>
</dbReference>
<gene>
    <name evidence="1" type="ORF">FHS99_001482</name>
</gene>
<dbReference type="EMBL" id="JACIJR010000003">
    <property type="protein sequence ID" value="MBB5729004.1"/>
    <property type="molecule type" value="Genomic_DNA"/>
</dbReference>
<dbReference type="InterPro" id="IPR029063">
    <property type="entry name" value="SAM-dependent_MTases_sf"/>
</dbReference>
<evidence type="ECO:0000313" key="2">
    <source>
        <dbReference type="Proteomes" id="UP000546701"/>
    </source>
</evidence>
<evidence type="ECO:0000313" key="1">
    <source>
        <dbReference type="EMBL" id="MBB5729004.1"/>
    </source>
</evidence>
<dbReference type="Proteomes" id="UP000546701">
    <property type="component" value="Unassembled WGS sequence"/>
</dbReference>
<proteinExistence type="predicted"/>
<evidence type="ECO:0008006" key="3">
    <source>
        <dbReference type="Google" id="ProtNLM"/>
    </source>
</evidence>
<protein>
    <recommendedName>
        <fullName evidence="3">Methyltransferase type 11 domain-containing protein</fullName>
    </recommendedName>
</protein>
<dbReference type="RefSeq" id="WP_229673847.1">
    <property type="nucleotide sequence ID" value="NZ_BMJP01000002.1"/>
</dbReference>
<reference evidence="1 2" key="1">
    <citation type="submission" date="2020-08" db="EMBL/GenBank/DDBJ databases">
        <title>Genomic Encyclopedia of Type Strains, Phase IV (KMG-IV): sequencing the most valuable type-strain genomes for metagenomic binning, comparative biology and taxonomic classification.</title>
        <authorList>
            <person name="Goeker M."/>
        </authorList>
    </citation>
    <scope>NUCLEOTIDE SEQUENCE [LARGE SCALE GENOMIC DNA]</scope>
    <source>
        <strain evidence="1 2">DSM 103336</strain>
    </source>
</reference>
<sequence>MQAVDAGDIESDWVRHWCGELKIPVIYHRKMWEFGYILQATHDGGALRPGARGLGFGCGFEPIPSYLAAHQVDVTMTDLPPEDMRTAGWSTNNEYAATLEHARAAHLVDRETFERHVSHRYCDMNAIPDDLAGYDFCWSICALEHPGSIDLGLRFVEEAMKTLRPGGVAVHTLEFNIDGNGPTIDNWMTVLFQQKHIEALADRLRAQGHQVAPLDFDAGNAPMDQFIDLPPWHGSTKGLLSQAMGQSYHLKVGVDGFVATCFGLIVTKGDRAAGASD</sequence>